<organism evidence="2 3">
    <name type="scientific">Rhodovastum atsumiense</name>
    <dbReference type="NCBI Taxonomy" id="504468"/>
    <lineage>
        <taxon>Bacteria</taxon>
        <taxon>Pseudomonadati</taxon>
        <taxon>Pseudomonadota</taxon>
        <taxon>Alphaproteobacteria</taxon>
        <taxon>Acetobacterales</taxon>
        <taxon>Acetobacteraceae</taxon>
        <taxon>Rhodovastum</taxon>
    </lineage>
</organism>
<dbReference type="Gene3D" id="3.40.50.1980">
    <property type="entry name" value="Nitrogenase molybdenum iron protein domain"/>
    <property type="match status" value="3"/>
</dbReference>
<dbReference type="SUPFAM" id="SSF53807">
    <property type="entry name" value="Helical backbone' metal receptor"/>
    <property type="match status" value="1"/>
</dbReference>
<gene>
    <name evidence="2" type="ORF">F1189_03345</name>
</gene>
<dbReference type="PANTHER" id="PTHR42956">
    <property type="entry name" value="NITROGENASE IRON-MOLYBDENUM COFACTOR BIOSYNTHESIS PROTEIN NIFE"/>
    <property type="match status" value="1"/>
</dbReference>
<comment type="caution">
    <text evidence="2">The sequence shown here is derived from an EMBL/GenBank/DDBJ whole genome shotgun (WGS) entry which is preliminary data.</text>
</comment>
<dbReference type="Proteomes" id="UP000325255">
    <property type="component" value="Unassembled WGS sequence"/>
</dbReference>
<dbReference type="PANTHER" id="PTHR42956:SF1">
    <property type="entry name" value="NITROGENASE IRON-MOLYBDENUM COFACTOR BIOSYNTHESIS PROTEIN NIFE"/>
    <property type="match status" value="1"/>
</dbReference>
<feature type="domain" description="Nitrogenase/oxidoreductase component 1" evidence="1">
    <location>
        <begin position="78"/>
        <end position="471"/>
    </location>
</feature>
<accession>A0A5M6J2I7</accession>
<evidence type="ECO:0000313" key="2">
    <source>
        <dbReference type="EMBL" id="KAA5613825.1"/>
    </source>
</evidence>
<name>A0A5M6J2I7_9PROT</name>
<dbReference type="RefSeq" id="WP_150039208.1">
    <property type="nucleotide sequence ID" value="NZ_OW485601.1"/>
</dbReference>
<protein>
    <submittedName>
        <fullName evidence="2">Nitrogenase</fullName>
    </submittedName>
</protein>
<dbReference type="InterPro" id="IPR000510">
    <property type="entry name" value="Nase/OxRdtase_comp1"/>
</dbReference>
<sequence>MAINLRTAVVENREQRLGTIIGWDEGSASLLAEQSEFSRGGCGSKCGPGSKGARICELQSPFTQGGSCSEQVVQALGSSILDAVLVQHSPIGCAANMASNNANFRNALNRLGRPVRNNTAVSTNLTERDMVYGGVDKLQAAIREAYRRHQPKAVFIATSCATGIIGDDVETAAREVEEEIGIPVIPVFCEGFKSKHWSTGFDAIQHGILRKLVRRNPERKQKDLVNVVILPGSDVYTPMLAELGLRANLVVNQATVEQLQQMSEAAASVTFCYTLASYITAALEQEFGVPEVKAPQPYGFSGTDAWLRALGKVTDREAAVEAYIAREKARVTPIIEDLRRQLAGLRGYVAMGASFAHGVVVVLRELGIEVPGTLVFHHDPTYDSGSPERDTLGHLVDATGDVDTFTVGVRQHYQFYNLLQRVNPDFVVIRHGGLSPLASRLGMPSLQLGDSSFALGYQGIVNLGYEILTALQHRKFHEDLKAHSSLPYRESWLAEKDPFALARAATE</sequence>
<evidence type="ECO:0000259" key="1">
    <source>
        <dbReference type="Pfam" id="PF00148"/>
    </source>
</evidence>
<keyword evidence="3" id="KW-1185">Reference proteome</keyword>
<proteinExistence type="predicted"/>
<dbReference type="EMBL" id="VWPK01000004">
    <property type="protein sequence ID" value="KAA5613825.1"/>
    <property type="molecule type" value="Genomic_DNA"/>
</dbReference>
<dbReference type="OrthoDB" id="9762718at2"/>
<dbReference type="GO" id="GO:0016491">
    <property type="term" value="F:oxidoreductase activity"/>
    <property type="evidence" value="ECO:0007669"/>
    <property type="project" value="InterPro"/>
</dbReference>
<evidence type="ECO:0000313" key="3">
    <source>
        <dbReference type="Proteomes" id="UP000325255"/>
    </source>
</evidence>
<reference evidence="2 3" key="1">
    <citation type="submission" date="2019-09" db="EMBL/GenBank/DDBJ databases">
        <title>Genome sequence of Rhodovastum atsumiense, a diverse member of the Acetobacteraceae family of non-sulfur purple photosynthetic bacteria.</title>
        <authorList>
            <person name="Meyer T."/>
            <person name="Kyndt J."/>
        </authorList>
    </citation>
    <scope>NUCLEOTIDE SEQUENCE [LARGE SCALE GENOMIC DNA]</scope>
    <source>
        <strain evidence="2 3">DSM 21279</strain>
    </source>
</reference>
<dbReference type="InterPro" id="IPR049939">
    <property type="entry name" value="NifE-like"/>
</dbReference>
<dbReference type="AlphaFoldDB" id="A0A5M6J2I7"/>
<dbReference type="Pfam" id="PF00148">
    <property type="entry name" value="Oxidored_nitro"/>
    <property type="match status" value="1"/>
</dbReference>